<protein>
    <submittedName>
        <fullName evidence="1">Uncharacterized protein</fullName>
    </submittedName>
</protein>
<evidence type="ECO:0000313" key="1">
    <source>
        <dbReference type="EMBL" id="CAD7396095.1"/>
    </source>
</evidence>
<organism evidence="1">
    <name type="scientific">Timema cristinae</name>
    <name type="common">Walking stick</name>
    <dbReference type="NCBI Taxonomy" id="61476"/>
    <lineage>
        <taxon>Eukaryota</taxon>
        <taxon>Metazoa</taxon>
        <taxon>Ecdysozoa</taxon>
        <taxon>Arthropoda</taxon>
        <taxon>Hexapoda</taxon>
        <taxon>Insecta</taxon>
        <taxon>Pterygota</taxon>
        <taxon>Neoptera</taxon>
        <taxon>Polyneoptera</taxon>
        <taxon>Phasmatodea</taxon>
        <taxon>Timematodea</taxon>
        <taxon>Timematoidea</taxon>
        <taxon>Timematidae</taxon>
        <taxon>Timema</taxon>
    </lineage>
</organism>
<reference evidence="1" key="1">
    <citation type="submission" date="2020-11" db="EMBL/GenBank/DDBJ databases">
        <authorList>
            <person name="Tran Van P."/>
        </authorList>
    </citation>
    <scope>NUCLEOTIDE SEQUENCE</scope>
</reference>
<proteinExistence type="predicted"/>
<sequence>MDEFIGIGKVELEEVNLHLRGGLVENHLGKTTPSSPDRDSNLDFPILSSRAQNDKRIVTIAALLVASISAQRGGKWGGYPGIWDEYGQSSTAAYSGGAASAATTSSKASGLYGGKYGLYGGGVIGGYPGIWGGYTDSSIAASSTTSSGGAASAAAATSGTSGISGGKYVLYGAMLLQWPQVPLLRVGPPMLQQLQQGSGSSSIYGGKYGLHSGALYEGGLIGGYPGIWGGYRKSSAAAAAAASATSSGGDTSSSVAASASGLSGIYGGKYRLYGGGLYGIDLIGGYPGIWGGYGESSPAATAAASAASSGGGTSAAAAAAAAGASDIYGGKYGLYGGSLIGGYPVIWGGSGDSSTATASFASLGGATSVVAASGTAGISGGRYIPYGGELYGIDLIGGYPGIWGGYGESSSAAVAAANAASSGRATSAAAAASATSSGGATSAAVAASGASGIYGGRYGLNGGGLISRGLP</sequence>
<dbReference type="AlphaFoldDB" id="A0A7R9CIT2"/>
<gene>
    <name evidence="1" type="ORF">TCEB3V08_LOCUS3456</name>
</gene>
<accession>A0A7R9CIT2</accession>
<name>A0A7R9CIT2_TIMCR</name>
<dbReference type="EMBL" id="OC317319">
    <property type="protein sequence ID" value="CAD7396095.1"/>
    <property type="molecule type" value="Genomic_DNA"/>
</dbReference>